<proteinExistence type="predicted"/>
<keyword evidence="2" id="KW-1185">Reference proteome</keyword>
<dbReference type="EMBL" id="JYDL01002396">
    <property type="protein sequence ID" value="KRX11371.1"/>
    <property type="molecule type" value="Genomic_DNA"/>
</dbReference>
<sequence length="39" mass="4637">MEDVIDPTRTATLRSFCVSSYFTYFLSTTRWQAPTKLRF</sequence>
<comment type="caution">
    <text evidence="1">The sequence shown here is derived from an EMBL/GenBank/DDBJ whole genome shotgun (WGS) entry which is preliminary data.</text>
</comment>
<reference evidence="1 2" key="1">
    <citation type="submission" date="2015-01" db="EMBL/GenBank/DDBJ databases">
        <title>Evolution of Trichinella species and genotypes.</title>
        <authorList>
            <person name="Korhonen P.K."/>
            <person name="Edoardo P."/>
            <person name="Giuseppe L.R."/>
            <person name="Gasser R.B."/>
        </authorList>
    </citation>
    <scope>NUCLEOTIDE SEQUENCE [LARGE SCALE GENOMIC DNA]</scope>
    <source>
        <strain evidence="1">ISS37</strain>
    </source>
</reference>
<dbReference type="Proteomes" id="UP000054630">
    <property type="component" value="Unassembled WGS sequence"/>
</dbReference>
<dbReference type="OrthoDB" id="10553489at2759"/>
<gene>
    <name evidence="1" type="ORF">T07_5508</name>
</gene>
<organism evidence="1 2">
    <name type="scientific">Trichinella nelsoni</name>
    <dbReference type="NCBI Taxonomy" id="6336"/>
    <lineage>
        <taxon>Eukaryota</taxon>
        <taxon>Metazoa</taxon>
        <taxon>Ecdysozoa</taxon>
        <taxon>Nematoda</taxon>
        <taxon>Enoplea</taxon>
        <taxon>Dorylaimia</taxon>
        <taxon>Trichinellida</taxon>
        <taxon>Trichinellidae</taxon>
        <taxon>Trichinella</taxon>
    </lineage>
</organism>
<evidence type="ECO:0000313" key="2">
    <source>
        <dbReference type="Proteomes" id="UP000054630"/>
    </source>
</evidence>
<evidence type="ECO:0000313" key="1">
    <source>
        <dbReference type="EMBL" id="KRX11371.1"/>
    </source>
</evidence>
<accession>A0A0V0RA72</accession>
<protein>
    <submittedName>
        <fullName evidence="1">Uncharacterized protein</fullName>
    </submittedName>
</protein>
<name>A0A0V0RA72_9BILA</name>
<dbReference type="AlphaFoldDB" id="A0A0V0RA72"/>